<evidence type="ECO:0000256" key="5">
    <source>
        <dbReference type="SAM" id="SignalP"/>
    </source>
</evidence>
<dbReference type="CDD" id="cd01146">
    <property type="entry name" value="FhuD"/>
    <property type="match status" value="1"/>
</dbReference>
<dbReference type="InterPro" id="IPR002491">
    <property type="entry name" value="ABC_transptr_periplasmic_BD"/>
</dbReference>
<dbReference type="SUPFAM" id="SSF53807">
    <property type="entry name" value="Helical backbone' metal receptor"/>
    <property type="match status" value="1"/>
</dbReference>
<feature type="signal peptide" evidence="5">
    <location>
        <begin position="1"/>
        <end position="22"/>
    </location>
</feature>
<keyword evidence="4 5" id="KW-0732">Signal</keyword>
<comment type="caution">
    <text evidence="6">The sequence shown here is derived from an EMBL/GenBank/DDBJ whole genome shotgun (WGS) entry which is preliminary data.</text>
</comment>
<dbReference type="EMBL" id="NMVO01000007">
    <property type="protein sequence ID" value="OYO15946.1"/>
    <property type="molecule type" value="Genomic_DNA"/>
</dbReference>
<keyword evidence="3" id="KW-0813">Transport</keyword>
<accession>A0A4R6LR80</accession>
<dbReference type="RefSeq" id="WP_094405089.1">
    <property type="nucleotide sequence ID" value="NZ_NMVO01000007.1"/>
</dbReference>
<dbReference type="GO" id="GO:0030288">
    <property type="term" value="C:outer membrane-bounded periplasmic space"/>
    <property type="evidence" value="ECO:0007669"/>
    <property type="project" value="TreeGrafter"/>
</dbReference>
<reference evidence="6 7" key="1">
    <citation type="submission" date="2017-07" db="EMBL/GenBank/DDBJ databases">
        <title>Draft whole genome sequences of clinical Proprionibacteriaceae strains.</title>
        <authorList>
            <person name="Bernier A.-M."/>
            <person name="Bernard K."/>
            <person name="Domingo M.-C."/>
        </authorList>
    </citation>
    <scope>NUCLEOTIDE SEQUENCE [LARGE SCALE GENOMIC DNA]</scope>
    <source>
        <strain evidence="6 7">NML 030167</strain>
    </source>
</reference>
<dbReference type="Pfam" id="PF01497">
    <property type="entry name" value="Peripla_BP_2"/>
    <property type="match status" value="1"/>
</dbReference>
<sequence>MRSRLSALLVGLVLLLVSACSASPSPQAQPPAEGGSDGAFPVSIKHALGTAEIPAAPKRIVALGQGSAETAIALGVIPVGIEAYPWGADQSGQLPWIREAVEKRGGQLPALIKGSTELDIEAIVAADPDLILANWSGITPEQYKVLSDLAPTIAYPDKAWSTNWDQQIKTIATALGQPAEGDRLIAEIDDTFAKAAASRPNYRDISFVYAYTNGPGTLGIFLPDEQRVAFLTKLGLKLDPVVATLPETSGTDSALLGLENANKVADAELFFTFYSDADTRKQVEAQPLYAAIPAVQKGAVIASNDQSFVTGSSMINPLTVPWAIERYLPLIDAQASKVAG</sequence>
<dbReference type="GO" id="GO:1901678">
    <property type="term" value="P:iron coordination entity transport"/>
    <property type="evidence" value="ECO:0007669"/>
    <property type="project" value="UniProtKB-ARBA"/>
</dbReference>
<comment type="subcellular location">
    <subcellularLocation>
        <location evidence="1">Cell envelope</location>
    </subcellularLocation>
</comment>
<evidence type="ECO:0000313" key="7">
    <source>
        <dbReference type="Proteomes" id="UP000215896"/>
    </source>
</evidence>
<dbReference type="InterPro" id="IPR051313">
    <property type="entry name" value="Bact_iron-sidero_bind"/>
</dbReference>
<organism evidence="6 7">
    <name type="scientific">Enemella evansiae</name>
    <dbReference type="NCBI Taxonomy" id="2016499"/>
    <lineage>
        <taxon>Bacteria</taxon>
        <taxon>Bacillati</taxon>
        <taxon>Actinomycetota</taxon>
        <taxon>Actinomycetes</taxon>
        <taxon>Propionibacteriales</taxon>
        <taxon>Propionibacteriaceae</taxon>
        <taxon>Enemella</taxon>
    </lineage>
</organism>
<dbReference type="Proteomes" id="UP000215896">
    <property type="component" value="Unassembled WGS sequence"/>
</dbReference>
<dbReference type="PANTHER" id="PTHR30532:SF28">
    <property type="entry name" value="PETROBACTIN-BINDING PROTEIN YCLQ"/>
    <property type="match status" value="1"/>
</dbReference>
<dbReference type="OrthoDB" id="1846031at2"/>
<feature type="chain" id="PRO_5041060048" evidence="5">
    <location>
        <begin position="23"/>
        <end position="340"/>
    </location>
</feature>
<keyword evidence="7" id="KW-1185">Reference proteome</keyword>
<dbReference type="PROSITE" id="PS51257">
    <property type="entry name" value="PROKAR_LIPOPROTEIN"/>
    <property type="match status" value="1"/>
</dbReference>
<dbReference type="PROSITE" id="PS50983">
    <property type="entry name" value="FE_B12_PBP"/>
    <property type="match status" value="1"/>
</dbReference>
<dbReference type="Gene3D" id="3.40.50.1980">
    <property type="entry name" value="Nitrogenase molybdenum iron protein domain"/>
    <property type="match status" value="2"/>
</dbReference>
<name>A0A255GN13_9ACTN</name>
<evidence type="ECO:0000256" key="4">
    <source>
        <dbReference type="ARBA" id="ARBA00022729"/>
    </source>
</evidence>
<evidence type="ECO:0000256" key="2">
    <source>
        <dbReference type="ARBA" id="ARBA00008814"/>
    </source>
</evidence>
<comment type="similarity">
    <text evidence="2">Belongs to the bacterial solute-binding protein 8 family.</text>
</comment>
<gene>
    <name evidence="6" type="ORF">CGZ94_05925</name>
</gene>
<dbReference type="AlphaFoldDB" id="A0A255GN13"/>
<dbReference type="PANTHER" id="PTHR30532">
    <property type="entry name" value="IRON III DICITRATE-BINDING PERIPLASMIC PROTEIN"/>
    <property type="match status" value="1"/>
</dbReference>
<proteinExistence type="inferred from homology"/>
<accession>A0A255GN13</accession>
<protein>
    <submittedName>
        <fullName evidence="6">Iron ABC transporter substrate-binding protein</fullName>
    </submittedName>
</protein>
<evidence type="ECO:0000256" key="3">
    <source>
        <dbReference type="ARBA" id="ARBA00022448"/>
    </source>
</evidence>
<evidence type="ECO:0000313" key="6">
    <source>
        <dbReference type="EMBL" id="OYO15946.1"/>
    </source>
</evidence>
<evidence type="ECO:0000256" key="1">
    <source>
        <dbReference type="ARBA" id="ARBA00004196"/>
    </source>
</evidence>